<dbReference type="EMBL" id="AP012176">
    <property type="protein sequence ID" value="BAN08216.1"/>
    <property type="molecule type" value="Genomic_DNA"/>
</dbReference>
<evidence type="ECO:0000313" key="2">
    <source>
        <dbReference type="EMBL" id="BAN08216.1"/>
    </source>
</evidence>
<name>M5AHB9_LEVBR</name>
<geneLocation type="plasmid" evidence="1 3">
    <name>pKB290-6</name>
</geneLocation>
<evidence type="ECO:0000313" key="1">
    <source>
        <dbReference type="EMBL" id="BAN08193.1"/>
    </source>
</evidence>
<reference evidence="1 3" key="1">
    <citation type="journal article" date="2013" name="PLoS ONE">
        <title>Genomic Analysis by Deep Sequencing of the Probiotic Lactobacillus brevis KB290 Harboring Nine Plasmids Reveals Genomic Stability.</title>
        <authorList>
            <person name="Fukao M."/>
            <person name="Oshima K."/>
            <person name="Morita H."/>
            <person name="Toh H."/>
            <person name="Suda W."/>
            <person name="Kim S.W."/>
            <person name="Suzuki S."/>
            <person name="Yakabe T."/>
            <person name="Hattori M."/>
            <person name="Yajima N."/>
        </authorList>
    </citation>
    <scope>NUCLEOTIDE SEQUENCE [LARGE SCALE GENOMIC DNA]</scope>
    <source>
        <strain evidence="1 3">KB290</strain>
        <plasmid evidence="1">pKB290-6</plasmid>
        <plasmid evidence="2">pKB290-9</plasmid>
    </source>
</reference>
<gene>
    <name evidence="1" type="ORF">LVISKB_P6-0008</name>
    <name evidence="2" type="ORF">LVISKB_P9-0005</name>
</gene>
<dbReference type="PATRIC" id="fig|1001583.3.peg.2533"/>
<protein>
    <submittedName>
        <fullName evidence="1">Uncharacterized protein</fullName>
    </submittedName>
</protein>
<proteinExistence type="predicted"/>
<dbReference type="EMBL" id="AP012173">
    <property type="protein sequence ID" value="BAN08193.1"/>
    <property type="molecule type" value="Genomic_DNA"/>
</dbReference>
<dbReference type="SUPFAM" id="SSF50182">
    <property type="entry name" value="Sm-like ribonucleoproteins"/>
    <property type="match status" value="1"/>
</dbReference>
<accession>M5AHB9</accession>
<dbReference type="HOGENOM" id="CLU_1675631_0_0_9"/>
<dbReference type="InterPro" id="IPR010920">
    <property type="entry name" value="LSM_dom_sf"/>
</dbReference>
<dbReference type="Proteomes" id="UP000012042">
    <property type="component" value="Plasmid pKB290-6"/>
</dbReference>
<keyword evidence="1" id="KW-0614">Plasmid</keyword>
<evidence type="ECO:0000313" key="3">
    <source>
        <dbReference type="Proteomes" id="UP000012042"/>
    </source>
</evidence>
<dbReference type="AlphaFoldDB" id="M5AHB9"/>
<dbReference type="Proteomes" id="UP000012042">
    <property type="component" value="Plasmid pKB290-9"/>
</dbReference>
<organism evidence="1 3">
    <name type="scientific">Levilactobacillus brevis KB290</name>
    <dbReference type="NCBI Taxonomy" id="1001583"/>
    <lineage>
        <taxon>Bacteria</taxon>
        <taxon>Bacillati</taxon>
        <taxon>Bacillota</taxon>
        <taxon>Bacilli</taxon>
        <taxon>Lactobacillales</taxon>
        <taxon>Lactobacillaceae</taxon>
        <taxon>Levilactobacillus</taxon>
    </lineage>
</organism>
<dbReference type="KEGG" id="lbk:LVISKB_P6-0008"/>
<geneLocation type="plasmid" evidence="2 3">
    <name>pKB290-9</name>
</geneLocation>
<dbReference type="Gene3D" id="2.30.30.100">
    <property type="match status" value="1"/>
</dbReference>
<dbReference type="KEGG" id="lbk:LVISKB_P9-0005"/>
<sequence length="157" mass="17396">MKKAPNWKNFKAIKPPKSLLKQPAIGLTIKSPSIANSFLITKVSRTLPLTSLTTMAPQFSTITTLIKPSKTTTKAKENITMTKKTDNGLIELGHAQAEKHGYYLKVGQPTTIHFLDGKKITGILNAIGPYEVFLQVPTKDDDSMEITIFKHAIKYIN</sequence>